<accession>A0A1M5M2X0</accession>
<dbReference type="Proteomes" id="UP000184287">
    <property type="component" value="Unassembled WGS sequence"/>
</dbReference>
<proteinExistence type="predicted"/>
<keyword evidence="2" id="KW-1185">Reference proteome</keyword>
<protein>
    <submittedName>
        <fullName evidence="1">Uncharacterized protein</fullName>
    </submittedName>
</protein>
<dbReference type="RefSeq" id="WP_073236891.1">
    <property type="nucleotide sequence ID" value="NZ_FQUQ01000007.1"/>
</dbReference>
<organism evidence="1 2">
    <name type="scientific">Pedobacter caeni</name>
    <dbReference type="NCBI Taxonomy" id="288992"/>
    <lineage>
        <taxon>Bacteria</taxon>
        <taxon>Pseudomonadati</taxon>
        <taxon>Bacteroidota</taxon>
        <taxon>Sphingobacteriia</taxon>
        <taxon>Sphingobacteriales</taxon>
        <taxon>Sphingobacteriaceae</taxon>
        <taxon>Pedobacter</taxon>
    </lineage>
</organism>
<evidence type="ECO:0000313" key="2">
    <source>
        <dbReference type="Proteomes" id="UP000184287"/>
    </source>
</evidence>
<reference evidence="2" key="1">
    <citation type="submission" date="2016-11" db="EMBL/GenBank/DDBJ databases">
        <authorList>
            <person name="Varghese N."/>
            <person name="Submissions S."/>
        </authorList>
    </citation>
    <scope>NUCLEOTIDE SEQUENCE [LARGE SCALE GENOMIC DNA]</scope>
    <source>
        <strain evidence="2">DSM 16990</strain>
    </source>
</reference>
<name>A0A1M5M2X0_9SPHI</name>
<dbReference type="AlphaFoldDB" id="A0A1M5M2X0"/>
<dbReference type="STRING" id="288992.SAMN04488522_10745"/>
<evidence type="ECO:0000313" key="1">
    <source>
        <dbReference type="EMBL" id="SHG71566.1"/>
    </source>
</evidence>
<dbReference type="EMBL" id="FQUQ01000007">
    <property type="protein sequence ID" value="SHG71566.1"/>
    <property type="molecule type" value="Genomic_DNA"/>
</dbReference>
<sequence>MELLVENSTYDIVGSPYQFYVDFTVKDLLNEEEHKIFDQINAHYAACFSLIKTKDPVLASQNLEQGNALLEQSASMVKKLVNVFCLPFISYYYYKIKDYKSAIDKSNFIIAKVTELESANHEYLFFCKIQQQQNLGRISWATGDIEKTVKIHTQCVLDIYDKAGNWDINRSIHNVPVMVLVENTQYLFFIQVITEMLARLVSRFKTEKVVAVSWIKLFIEPLRTLNFDHLAPYDPRYRAFDSYLRMFGDLVDGNEEGFVEEASAFLDNSLFDEEMKKVVGRYLYYFGYI</sequence>
<gene>
    <name evidence="1" type="ORF">SAMN04488522_10745</name>
</gene>